<comment type="caution">
    <text evidence="1">The sequence shown here is derived from an EMBL/GenBank/DDBJ whole genome shotgun (WGS) entry which is preliminary data.</text>
</comment>
<dbReference type="Proteomes" id="UP000249061">
    <property type="component" value="Unassembled WGS sequence"/>
</dbReference>
<reference evidence="1 2" key="1">
    <citation type="submission" date="2017-08" db="EMBL/GenBank/DDBJ databases">
        <title>Infants hospitalized years apart are colonized by the same room-sourced microbial strains.</title>
        <authorList>
            <person name="Brooks B."/>
            <person name="Olm M.R."/>
            <person name="Firek B.A."/>
            <person name="Baker R."/>
            <person name="Thomas B.C."/>
            <person name="Morowitz M.J."/>
            <person name="Banfield J.F."/>
        </authorList>
    </citation>
    <scope>NUCLEOTIDE SEQUENCE [LARGE SCALE GENOMIC DNA]</scope>
    <source>
        <strain evidence="1">S2_003_000_R2_14</strain>
    </source>
</reference>
<evidence type="ECO:0000313" key="1">
    <source>
        <dbReference type="EMBL" id="PZR07861.1"/>
    </source>
</evidence>
<organism evidence="1 2">
    <name type="scientific">Archangium gephyra</name>
    <dbReference type="NCBI Taxonomy" id="48"/>
    <lineage>
        <taxon>Bacteria</taxon>
        <taxon>Pseudomonadati</taxon>
        <taxon>Myxococcota</taxon>
        <taxon>Myxococcia</taxon>
        <taxon>Myxococcales</taxon>
        <taxon>Cystobacterineae</taxon>
        <taxon>Archangiaceae</taxon>
        <taxon>Archangium</taxon>
    </lineage>
</organism>
<gene>
    <name evidence="1" type="ORF">DI536_26210</name>
</gene>
<dbReference type="EMBL" id="QFQP01000028">
    <property type="protein sequence ID" value="PZR07861.1"/>
    <property type="molecule type" value="Genomic_DNA"/>
</dbReference>
<evidence type="ECO:0000313" key="2">
    <source>
        <dbReference type="Proteomes" id="UP000249061"/>
    </source>
</evidence>
<accession>A0A2W5VCQ8</accession>
<dbReference type="AlphaFoldDB" id="A0A2W5VCQ8"/>
<proteinExistence type="predicted"/>
<protein>
    <submittedName>
        <fullName evidence="1">Uncharacterized protein</fullName>
    </submittedName>
</protein>
<sequence>MSMKIDQGSMMPSRISMNVTTPKQTQGKTFGESMAGGLQAAGNLVGQGASLVGSVMPGAGVVSAAVSSVGALANSGGGAAAASYAASGVIGLQGGGNAGMSGTGTGGLTVGNAGTGTNLLAGANAGIGGAATNSIADMSAQNAQMLNVQIAMQRENTMFSSISNVLKTKHDTAKNSVGNIR</sequence>
<name>A0A2W5VCQ8_9BACT</name>